<comment type="caution">
    <text evidence="1">The sequence shown here is derived from an EMBL/GenBank/DDBJ whole genome shotgun (WGS) entry which is preliminary data.</text>
</comment>
<evidence type="ECO:0000313" key="1">
    <source>
        <dbReference type="EMBL" id="KAI4313410.1"/>
    </source>
</evidence>
<dbReference type="Proteomes" id="UP000828941">
    <property type="component" value="Chromosome 11"/>
</dbReference>
<protein>
    <submittedName>
        <fullName evidence="1">Uncharacterized protein</fullName>
    </submittedName>
</protein>
<reference evidence="1 2" key="1">
    <citation type="journal article" date="2022" name="DNA Res.">
        <title>Chromosomal-level genome assembly of the orchid tree Bauhinia variegata (Leguminosae; Cercidoideae) supports the allotetraploid origin hypothesis of Bauhinia.</title>
        <authorList>
            <person name="Zhong Y."/>
            <person name="Chen Y."/>
            <person name="Zheng D."/>
            <person name="Pang J."/>
            <person name="Liu Y."/>
            <person name="Luo S."/>
            <person name="Meng S."/>
            <person name="Qian L."/>
            <person name="Wei D."/>
            <person name="Dai S."/>
            <person name="Zhou R."/>
        </authorList>
    </citation>
    <scope>NUCLEOTIDE SEQUENCE [LARGE SCALE GENOMIC DNA]</scope>
    <source>
        <strain evidence="1">BV-YZ2020</strain>
    </source>
</reference>
<gene>
    <name evidence="1" type="ORF">L6164_026394</name>
</gene>
<proteinExistence type="predicted"/>
<dbReference type="EMBL" id="CM039436">
    <property type="protein sequence ID" value="KAI4313410.1"/>
    <property type="molecule type" value="Genomic_DNA"/>
</dbReference>
<evidence type="ECO:0000313" key="2">
    <source>
        <dbReference type="Proteomes" id="UP000828941"/>
    </source>
</evidence>
<organism evidence="1 2">
    <name type="scientific">Bauhinia variegata</name>
    <name type="common">Purple orchid tree</name>
    <name type="synonym">Phanera variegata</name>
    <dbReference type="NCBI Taxonomy" id="167791"/>
    <lineage>
        <taxon>Eukaryota</taxon>
        <taxon>Viridiplantae</taxon>
        <taxon>Streptophyta</taxon>
        <taxon>Embryophyta</taxon>
        <taxon>Tracheophyta</taxon>
        <taxon>Spermatophyta</taxon>
        <taxon>Magnoliopsida</taxon>
        <taxon>eudicotyledons</taxon>
        <taxon>Gunneridae</taxon>
        <taxon>Pentapetalae</taxon>
        <taxon>rosids</taxon>
        <taxon>fabids</taxon>
        <taxon>Fabales</taxon>
        <taxon>Fabaceae</taxon>
        <taxon>Cercidoideae</taxon>
        <taxon>Cercideae</taxon>
        <taxon>Bauhiniinae</taxon>
        <taxon>Bauhinia</taxon>
    </lineage>
</organism>
<sequence length="329" mass="37011">MVQEIEILNTEGKFDHVSYRKASNLIQNLSSATGDEDFGSRVETLEAIMEALRDPNVNKIGVYGMAGVGKSTLVKQVAQKAQEEFDVVVMANITQNPEVEKIQGKIADMLGLNLSNEQSLMVPFNVLKALTNLEELEVKNCSNAEIVFLMDGEDIDDKNVVLTTELKKLILGLYQLRVIAHDILDLLGQFSIEHFRRLNLLQLHCFYKEEDSFPYWLVQRLPNLKNLLVGRSKFKVIFSNEGGQTNDHLQLKVLVLVQLPKLKYICKEAPSSVSFNELTNLEVSNCDGLLHLLTTSTAKSLVQLETMKIKECWMIKDIVANKPDDEAGD</sequence>
<keyword evidence="2" id="KW-1185">Reference proteome</keyword>
<name>A0ACB9LQ08_BAUVA</name>
<accession>A0ACB9LQ08</accession>